<dbReference type="Gene3D" id="4.10.240.10">
    <property type="entry name" value="Zn(2)-C6 fungal-type DNA-binding domain"/>
    <property type="match status" value="1"/>
</dbReference>
<dbReference type="EMBL" id="MU005765">
    <property type="protein sequence ID" value="KAF2712878.1"/>
    <property type="molecule type" value="Genomic_DNA"/>
</dbReference>
<protein>
    <recommendedName>
        <fullName evidence="2">Zn(2)-C6 fungal-type domain-containing protein</fullName>
    </recommendedName>
</protein>
<dbReference type="Pfam" id="PF00172">
    <property type="entry name" value="Zn_clus"/>
    <property type="match status" value="1"/>
</dbReference>
<dbReference type="CDD" id="cd00067">
    <property type="entry name" value="GAL4"/>
    <property type="match status" value="1"/>
</dbReference>
<accession>A0A6G1KJ70</accession>
<evidence type="ECO:0000259" key="2">
    <source>
        <dbReference type="PROSITE" id="PS50048"/>
    </source>
</evidence>
<evidence type="ECO:0000313" key="3">
    <source>
        <dbReference type="EMBL" id="KAF2712878.1"/>
    </source>
</evidence>
<proteinExistence type="predicted"/>
<dbReference type="GO" id="GO:0008270">
    <property type="term" value="F:zinc ion binding"/>
    <property type="evidence" value="ECO:0007669"/>
    <property type="project" value="InterPro"/>
</dbReference>
<gene>
    <name evidence="3" type="ORF">K504DRAFT_123351</name>
</gene>
<dbReference type="Proteomes" id="UP000799428">
    <property type="component" value="Unassembled WGS sequence"/>
</dbReference>
<dbReference type="GO" id="GO:0000981">
    <property type="term" value="F:DNA-binding transcription factor activity, RNA polymerase II-specific"/>
    <property type="evidence" value="ECO:0007669"/>
    <property type="project" value="InterPro"/>
</dbReference>
<dbReference type="InterPro" id="IPR021858">
    <property type="entry name" value="Fun_TF"/>
</dbReference>
<reference evidence="3" key="1">
    <citation type="journal article" date="2020" name="Stud. Mycol.">
        <title>101 Dothideomycetes genomes: a test case for predicting lifestyles and emergence of pathogens.</title>
        <authorList>
            <person name="Haridas S."/>
            <person name="Albert R."/>
            <person name="Binder M."/>
            <person name="Bloem J."/>
            <person name="Labutti K."/>
            <person name="Salamov A."/>
            <person name="Andreopoulos B."/>
            <person name="Baker S."/>
            <person name="Barry K."/>
            <person name="Bills G."/>
            <person name="Bluhm B."/>
            <person name="Cannon C."/>
            <person name="Castanera R."/>
            <person name="Culley D."/>
            <person name="Daum C."/>
            <person name="Ezra D."/>
            <person name="Gonzalez J."/>
            <person name="Henrissat B."/>
            <person name="Kuo A."/>
            <person name="Liang C."/>
            <person name="Lipzen A."/>
            <person name="Lutzoni F."/>
            <person name="Magnuson J."/>
            <person name="Mondo S."/>
            <person name="Nolan M."/>
            <person name="Ohm R."/>
            <person name="Pangilinan J."/>
            <person name="Park H.-J."/>
            <person name="Ramirez L."/>
            <person name="Alfaro M."/>
            <person name="Sun H."/>
            <person name="Tritt A."/>
            <person name="Yoshinaga Y."/>
            <person name="Zwiers L.-H."/>
            <person name="Turgeon B."/>
            <person name="Goodwin S."/>
            <person name="Spatafora J."/>
            <person name="Crous P."/>
            <person name="Grigoriev I."/>
        </authorList>
    </citation>
    <scope>NUCLEOTIDE SEQUENCE</scope>
    <source>
        <strain evidence="3">CBS 279.74</strain>
    </source>
</reference>
<dbReference type="PROSITE" id="PS00463">
    <property type="entry name" value="ZN2_CY6_FUNGAL_1"/>
    <property type="match status" value="1"/>
</dbReference>
<dbReference type="SMART" id="SM00066">
    <property type="entry name" value="GAL4"/>
    <property type="match status" value="1"/>
</dbReference>
<feature type="domain" description="Zn(2)-C6 fungal-type" evidence="2">
    <location>
        <begin position="7"/>
        <end position="35"/>
    </location>
</feature>
<name>A0A6G1KJ70_9PLEO</name>
<organism evidence="3 4">
    <name type="scientific">Pleomassaria siparia CBS 279.74</name>
    <dbReference type="NCBI Taxonomy" id="1314801"/>
    <lineage>
        <taxon>Eukaryota</taxon>
        <taxon>Fungi</taxon>
        <taxon>Dikarya</taxon>
        <taxon>Ascomycota</taxon>
        <taxon>Pezizomycotina</taxon>
        <taxon>Dothideomycetes</taxon>
        <taxon>Pleosporomycetidae</taxon>
        <taxon>Pleosporales</taxon>
        <taxon>Pleomassariaceae</taxon>
        <taxon>Pleomassaria</taxon>
    </lineage>
</organism>
<dbReference type="PANTHER" id="PTHR38791">
    <property type="entry name" value="ZN(II)2CYS6 TRANSCRIPTION FACTOR (EUROFUNG)-RELATED-RELATED"/>
    <property type="match status" value="1"/>
</dbReference>
<dbReference type="PROSITE" id="PS50048">
    <property type="entry name" value="ZN2_CY6_FUNGAL_2"/>
    <property type="match status" value="1"/>
</dbReference>
<sequence>MTLRSNGCHSCRRMKVKCDEAKPQCTRCRKAGRVCPGYRDALDMMFLSMNATVEAKVVRPTKMRSALTSSSPLPQLCTSPSTNWEQHAIVHFIDHFTECPGNGALGYLEFLPEMLMLGSECLREAVLAASLANLANISRMRQLESMSHEHYGQALRALRTAMNEKATATADETLTAMYILQKHELISGTRNLLGDPHGVAITAMFRLRETTQLDSHNGLSLYRVTEMEKQIEALSGDPTTTIPTTDGNAFQHSAPGLVFWSLLREASALSSQIKLITRQNLSGSSPPDAFFNQLLLQTYSVYSRLLTWPSSVPESIKYQVLAFRPPTGSFKDTDHIPESIFLFRSAQNGAMFVVYWCACIHLAQSLLQGCRLFHTKAHSSSNDRVLGVPEADIRKSLLETIGNICASAPCLLGDVDRWGQLNVGNKGKALGGFFLLRALSVANSVEGLPISLRRSLLDLFGRVGTSFGILHALRLREIWLASHTTEAGELLN</sequence>
<keyword evidence="1" id="KW-0539">Nucleus</keyword>
<dbReference type="SUPFAM" id="SSF57701">
    <property type="entry name" value="Zn2/Cys6 DNA-binding domain"/>
    <property type="match status" value="1"/>
</dbReference>
<dbReference type="AlphaFoldDB" id="A0A6G1KJ70"/>
<dbReference type="InterPro" id="IPR053175">
    <property type="entry name" value="DHMBA_Reg_Transcription_Factor"/>
</dbReference>
<dbReference type="Pfam" id="PF11951">
    <property type="entry name" value="Fungal_trans_2"/>
    <property type="match status" value="1"/>
</dbReference>
<dbReference type="InterPro" id="IPR001138">
    <property type="entry name" value="Zn2Cys6_DnaBD"/>
</dbReference>
<evidence type="ECO:0000313" key="4">
    <source>
        <dbReference type="Proteomes" id="UP000799428"/>
    </source>
</evidence>
<dbReference type="OrthoDB" id="2991872at2759"/>
<evidence type="ECO:0000256" key="1">
    <source>
        <dbReference type="ARBA" id="ARBA00023242"/>
    </source>
</evidence>
<dbReference type="InterPro" id="IPR036864">
    <property type="entry name" value="Zn2-C6_fun-type_DNA-bd_sf"/>
</dbReference>
<keyword evidence="4" id="KW-1185">Reference proteome</keyword>